<name>A0A3S9N017_9FLAO</name>
<keyword evidence="2" id="KW-0413">Isomerase</keyword>
<dbReference type="Proteomes" id="UP000279600">
    <property type="component" value="Chromosome"/>
</dbReference>
<organism evidence="2 3">
    <name type="scientific">Nonlabens ponticola</name>
    <dbReference type="NCBI Taxonomy" id="2496866"/>
    <lineage>
        <taxon>Bacteria</taxon>
        <taxon>Pseudomonadati</taxon>
        <taxon>Bacteroidota</taxon>
        <taxon>Flavobacteriia</taxon>
        <taxon>Flavobacteriales</taxon>
        <taxon>Flavobacteriaceae</taxon>
        <taxon>Nonlabens</taxon>
    </lineage>
</organism>
<gene>
    <name evidence="2" type="ORF">EJ995_11840</name>
</gene>
<dbReference type="SUPFAM" id="SSF54534">
    <property type="entry name" value="FKBP-like"/>
    <property type="match status" value="1"/>
</dbReference>
<dbReference type="Gene3D" id="3.10.50.40">
    <property type="match status" value="1"/>
</dbReference>
<dbReference type="EMBL" id="CP034549">
    <property type="protein sequence ID" value="AZQ44886.1"/>
    <property type="molecule type" value="Genomic_DNA"/>
</dbReference>
<sequence length="315" mass="34869">MKSLKYLVIVAIAIAAVISCSPDDDDPGIVIRDAREVFEEDLDSLTKFLSTHTWNSDELDDIDDGDDFEIEFSLIEDGDDSTPLIDQVETRTLTRDDIDYTYYILKAREGDGENSATFADSALVSYSGKLLDLTQFDNSINSLWFDLPSTIDGFAVALEEFKEADSSEPQDDGTINFNGSGIGAVFMPSGIAYFNGTPTGIPAYSPIIFTFKVRRVKTTDHDGDGIFSKFEDLNDDRDVRTGDIDNTDEDFILNNQGRRIGQRFNYLDEDDDNDGIPTRDENPDPNGDGNPEDAQDSDNDGIPDYLDDATDVTTS</sequence>
<reference evidence="2 3" key="1">
    <citation type="submission" date="2018-12" db="EMBL/GenBank/DDBJ databases">
        <title>Complete genome of Nonlabens sp. MJ115.</title>
        <authorList>
            <person name="Choi H.S."/>
            <person name="Jung J."/>
        </authorList>
    </citation>
    <scope>NUCLEOTIDE SEQUENCE [LARGE SCALE GENOMIC DNA]</scope>
    <source>
        <strain evidence="2 3">MJ115</strain>
    </source>
</reference>
<feature type="compositionally biased region" description="Acidic residues" evidence="1">
    <location>
        <begin position="290"/>
        <end position="315"/>
    </location>
</feature>
<proteinExistence type="predicted"/>
<dbReference type="KEGG" id="noj:EJ995_11840"/>
<evidence type="ECO:0000256" key="1">
    <source>
        <dbReference type="SAM" id="MobiDB-lite"/>
    </source>
</evidence>
<evidence type="ECO:0000313" key="2">
    <source>
        <dbReference type="EMBL" id="AZQ44886.1"/>
    </source>
</evidence>
<dbReference type="PROSITE" id="PS51257">
    <property type="entry name" value="PROKAR_LIPOPROTEIN"/>
    <property type="match status" value="1"/>
</dbReference>
<evidence type="ECO:0000313" key="3">
    <source>
        <dbReference type="Proteomes" id="UP000279600"/>
    </source>
</evidence>
<keyword evidence="3" id="KW-1185">Reference proteome</keyword>
<dbReference type="RefSeq" id="WP_126448601.1">
    <property type="nucleotide sequence ID" value="NZ_CP034549.1"/>
</dbReference>
<dbReference type="GO" id="GO:0003755">
    <property type="term" value="F:peptidyl-prolyl cis-trans isomerase activity"/>
    <property type="evidence" value="ECO:0007669"/>
    <property type="project" value="InterPro"/>
</dbReference>
<feature type="region of interest" description="Disordered" evidence="1">
    <location>
        <begin position="264"/>
        <end position="315"/>
    </location>
</feature>
<protein>
    <submittedName>
        <fullName evidence="2">Peptidylprolyl isomerase</fullName>
    </submittedName>
</protein>
<dbReference type="AlphaFoldDB" id="A0A3S9N017"/>
<dbReference type="OrthoDB" id="1424215at2"/>
<dbReference type="InterPro" id="IPR046357">
    <property type="entry name" value="PPIase_dom_sf"/>
</dbReference>
<accession>A0A3S9N017</accession>